<proteinExistence type="predicted"/>
<feature type="transmembrane region" description="Helical" evidence="1">
    <location>
        <begin position="62"/>
        <end position="81"/>
    </location>
</feature>
<comment type="caution">
    <text evidence="2">The sequence shown here is derived from an EMBL/GenBank/DDBJ whole genome shotgun (WGS) entry which is preliminary data.</text>
</comment>
<protein>
    <recommendedName>
        <fullName evidence="4">YcxB family protein</fullName>
    </recommendedName>
</protein>
<dbReference type="Proteomes" id="UP000256257">
    <property type="component" value="Unassembled WGS sequence"/>
</dbReference>
<dbReference type="OrthoDB" id="1258766at2"/>
<dbReference type="AlphaFoldDB" id="A0A3D9B0I7"/>
<evidence type="ECO:0000313" key="3">
    <source>
        <dbReference type="Proteomes" id="UP000256257"/>
    </source>
</evidence>
<dbReference type="RefSeq" id="WP_115928615.1">
    <property type="nucleotide sequence ID" value="NZ_QNVV01000010.1"/>
</dbReference>
<name>A0A3D9B0I7_9FLAO</name>
<feature type="transmembrane region" description="Helical" evidence="1">
    <location>
        <begin position="39"/>
        <end position="56"/>
    </location>
</feature>
<evidence type="ECO:0000313" key="2">
    <source>
        <dbReference type="EMBL" id="REC47019.1"/>
    </source>
</evidence>
<keyword evidence="3" id="KW-1185">Reference proteome</keyword>
<keyword evidence="1" id="KW-0812">Transmembrane</keyword>
<keyword evidence="1" id="KW-0472">Membrane</keyword>
<accession>A0A3D9B0I7</accession>
<reference evidence="2 3" key="1">
    <citation type="submission" date="2018-06" db="EMBL/GenBank/DDBJ databases">
        <title>Novel Chryseobacterium species.</title>
        <authorList>
            <person name="Newman J."/>
            <person name="Hugo C."/>
            <person name="Oosthuizen L."/>
            <person name="Charimba G."/>
        </authorList>
    </citation>
    <scope>NUCLEOTIDE SEQUENCE [LARGE SCALE GENOMIC DNA]</scope>
    <source>
        <strain evidence="2 3">7_F195</strain>
    </source>
</reference>
<keyword evidence="1" id="KW-1133">Transmembrane helix</keyword>
<dbReference type="EMBL" id="QNVV01000010">
    <property type="protein sequence ID" value="REC47019.1"/>
    <property type="molecule type" value="Genomic_DNA"/>
</dbReference>
<gene>
    <name evidence="2" type="ORF">DRF67_12425</name>
</gene>
<evidence type="ECO:0000256" key="1">
    <source>
        <dbReference type="SAM" id="Phobius"/>
    </source>
</evidence>
<sequence length="180" mass="21828">MNEEILTYTTPNSEKLLRQIHQYEFARMWKKNLNKNNKNLIWGIIFILLAVGMLFYRQYLGLLFLGFGLFYVFSYINYISVYQKHKKTFNESLNKEVEKLHINTKDVIWEFTPEYFKFKDYKSELTFPWNTITYSILDNRYVYITAMPSFHIILDKINIDDSTYNKTVTYLNTRSRVQEL</sequence>
<evidence type="ECO:0008006" key="4">
    <source>
        <dbReference type="Google" id="ProtNLM"/>
    </source>
</evidence>
<organism evidence="2 3">
    <name type="scientific">Chryseobacterium pennipullorum</name>
    <dbReference type="NCBI Taxonomy" id="2258963"/>
    <lineage>
        <taxon>Bacteria</taxon>
        <taxon>Pseudomonadati</taxon>
        <taxon>Bacteroidota</taxon>
        <taxon>Flavobacteriia</taxon>
        <taxon>Flavobacteriales</taxon>
        <taxon>Weeksellaceae</taxon>
        <taxon>Chryseobacterium group</taxon>
        <taxon>Chryseobacterium</taxon>
    </lineage>
</organism>